<evidence type="ECO:0000313" key="1">
    <source>
        <dbReference type="EMBL" id="QDV46954.1"/>
    </source>
</evidence>
<dbReference type="EMBL" id="CP037423">
    <property type="protein sequence ID" value="QDV46954.1"/>
    <property type="molecule type" value="Genomic_DNA"/>
</dbReference>
<dbReference type="NCBIfam" id="TIGR04256">
    <property type="entry name" value="GxxExxY"/>
    <property type="match status" value="1"/>
</dbReference>
<organism evidence="1 2">
    <name type="scientific">Stieleria neptunia</name>
    <dbReference type="NCBI Taxonomy" id="2527979"/>
    <lineage>
        <taxon>Bacteria</taxon>
        <taxon>Pseudomonadati</taxon>
        <taxon>Planctomycetota</taxon>
        <taxon>Planctomycetia</taxon>
        <taxon>Pirellulales</taxon>
        <taxon>Pirellulaceae</taxon>
        <taxon>Stieleria</taxon>
    </lineage>
</organism>
<dbReference type="InterPro" id="IPR026350">
    <property type="entry name" value="GxxExxY"/>
</dbReference>
<dbReference type="Proteomes" id="UP000319004">
    <property type="component" value="Chromosome"/>
</dbReference>
<accession>A0A518I1P5</accession>
<dbReference type="KEGG" id="snep:Enr13x_68630"/>
<evidence type="ECO:0008006" key="3">
    <source>
        <dbReference type="Google" id="ProtNLM"/>
    </source>
</evidence>
<keyword evidence="2" id="KW-1185">Reference proteome</keyword>
<name>A0A518I1P5_9BACT</name>
<proteinExistence type="predicted"/>
<dbReference type="Pfam" id="PF13366">
    <property type="entry name" value="PDDEXK_3"/>
    <property type="match status" value="1"/>
</dbReference>
<dbReference type="AlphaFoldDB" id="A0A518I1P5"/>
<protein>
    <recommendedName>
        <fullName evidence="3">GxxExxY protein</fullName>
    </recommendedName>
</protein>
<sequence length="262" mass="30274">MPISCPLAIRSPSYQEFKALDYCKVMPQAFCTHNCLGPLADEFVYKADFAARLRESGLDTQIEVPVYVTFDTFEKRYVLDAVVGKCGVYELKVARALTPEHEMQLLNYLYLLDIERGKLINFRTDRVECQFVNSGTTRSQRQSFAIDGIRWCDESPLRRLCIDILRDWGTGLSLPLYYQALTHLLGGEERVVKQVPMNRDGLPLGRQRFHVLSNRSAFEVTALLNGHRQYEQNLRKLLRHSPFEAIHWINISLKEVRFVTVV</sequence>
<evidence type="ECO:0000313" key="2">
    <source>
        <dbReference type="Proteomes" id="UP000319004"/>
    </source>
</evidence>
<dbReference type="OrthoDB" id="274592at2"/>
<reference evidence="1 2" key="1">
    <citation type="submission" date="2019-03" db="EMBL/GenBank/DDBJ databases">
        <title>Deep-cultivation of Planctomycetes and their phenomic and genomic characterization uncovers novel biology.</title>
        <authorList>
            <person name="Wiegand S."/>
            <person name="Jogler M."/>
            <person name="Boedeker C."/>
            <person name="Pinto D."/>
            <person name="Vollmers J."/>
            <person name="Rivas-Marin E."/>
            <person name="Kohn T."/>
            <person name="Peeters S.H."/>
            <person name="Heuer A."/>
            <person name="Rast P."/>
            <person name="Oberbeckmann S."/>
            <person name="Bunk B."/>
            <person name="Jeske O."/>
            <person name="Meyerdierks A."/>
            <person name="Storesund J.E."/>
            <person name="Kallscheuer N."/>
            <person name="Luecker S."/>
            <person name="Lage O.M."/>
            <person name="Pohl T."/>
            <person name="Merkel B.J."/>
            <person name="Hornburger P."/>
            <person name="Mueller R.-W."/>
            <person name="Bruemmer F."/>
            <person name="Labrenz M."/>
            <person name="Spormann A.M."/>
            <person name="Op den Camp H."/>
            <person name="Overmann J."/>
            <person name="Amann R."/>
            <person name="Jetten M.S.M."/>
            <person name="Mascher T."/>
            <person name="Medema M.H."/>
            <person name="Devos D.P."/>
            <person name="Kaster A.-K."/>
            <person name="Ovreas L."/>
            <person name="Rohde M."/>
            <person name="Galperin M.Y."/>
            <person name="Jogler C."/>
        </authorList>
    </citation>
    <scope>NUCLEOTIDE SEQUENCE [LARGE SCALE GENOMIC DNA]</scope>
    <source>
        <strain evidence="1 2">Enr13</strain>
    </source>
</reference>
<gene>
    <name evidence="1" type="ORF">Enr13x_68630</name>
</gene>
<dbReference type="RefSeq" id="WP_145391065.1">
    <property type="nucleotide sequence ID" value="NZ_CP037423.1"/>
</dbReference>